<evidence type="ECO:0000313" key="6">
    <source>
        <dbReference type="Proteomes" id="UP000778523"/>
    </source>
</evidence>
<dbReference type="InterPro" id="IPR001845">
    <property type="entry name" value="HTH_ArsR_DNA-bd_dom"/>
</dbReference>
<organism evidence="5 6">
    <name type="scientific">Uliginosibacterium aquaticum</name>
    <dbReference type="NCBI Taxonomy" id="2731212"/>
    <lineage>
        <taxon>Bacteria</taxon>
        <taxon>Pseudomonadati</taxon>
        <taxon>Pseudomonadota</taxon>
        <taxon>Betaproteobacteria</taxon>
        <taxon>Rhodocyclales</taxon>
        <taxon>Zoogloeaceae</taxon>
        <taxon>Uliginosibacterium</taxon>
    </lineage>
</organism>
<dbReference type="SUPFAM" id="SSF46785">
    <property type="entry name" value="Winged helix' DNA-binding domain"/>
    <property type="match status" value="1"/>
</dbReference>
<dbReference type="PROSITE" id="PS50987">
    <property type="entry name" value="HTH_ARSR_2"/>
    <property type="match status" value="1"/>
</dbReference>
<dbReference type="Gene3D" id="1.10.10.10">
    <property type="entry name" value="Winged helix-like DNA-binding domain superfamily/Winged helix DNA-binding domain"/>
    <property type="match status" value="1"/>
</dbReference>
<protein>
    <submittedName>
        <fullName evidence="5">Helix-turn-helix transcriptional regulator</fullName>
    </submittedName>
</protein>
<dbReference type="InterPro" id="IPR051081">
    <property type="entry name" value="HTH_MetalResp_TranReg"/>
</dbReference>
<keyword evidence="6" id="KW-1185">Reference proteome</keyword>
<dbReference type="InterPro" id="IPR036390">
    <property type="entry name" value="WH_DNA-bd_sf"/>
</dbReference>
<keyword evidence="2" id="KW-0238">DNA-binding</keyword>
<dbReference type="Proteomes" id="UP000778523">
    <property type="component" value="Unassembled WGS sequence"/>
</dbReference>
<sequence length="114" mass="12675">MTKENSTSDETISLAETELEEIIKALASPARREILAWLRTPEQHFADQAHPLEMGVCAGKIFEKTGLSHSTASAHLASLQRAGLVSTRKIGQWIFYSRNEAVIAAFLLKMQHEL</sequence>
<dbReference type="PANTHER" id="PTHR33154">
    <property type="entry name" value="TRANSCRIPTIONAL REGULATOR, ARSR FAMILY"/>
    <property type="match status" value="1"/>
</dbReference>
<proteinExistence type="predicted"/>
<feature type="domain" description="HTH arsR-type" evidence="4">
    <location>
        <begin position="11"/>
        <end position="114"/>
    </location>
</feature>
<dbReference type="Pfam" id="PF01022">
    <property type="entry name" value="HTH_5"/>
    <property type="match status" value="1"/>
</dbReference>
<dbReference type="InterPro" id="IPR036388">
    <property type="entry name" value="WH-like_DNA-bd_sf"/>
</dbReference>
<evidence type="ECO:0000256" key="1">
    <source>
        <dbReference type="ARBA" id="ARBA00023015"/>
    </source>
</evidence>
<dbReference type="InterPro" id="IPR011991">
    <property type="entry name" value="ArsR-like_HTH"/>
</dbReference>
<dbReference type="RefSeq" id="WP_170023218.1">
    <property type="nucleotide sequence ID" value="NZ_JABCSC020000006.1"/>
</dbReference>
<evidence type="ECO:0000256" key="2">
    <source>
        <dbReference type="ARBA" id="ARBA00023125"/>
    </source>
</evidence>
<dbReference type="CDD" id="cd00090">
    <property type="entry name" value="HTH_ARSR"/>
    <property type="match status" value="1"/>
</dbReference>
<name>A0ABX2IS32_9RHOO</name>
<keyword evidence="3" id="KW-0804">Transcription</keyword>
<accession>A0ABX2IS32</accession>
<evidence type="ECO:0000259" key="4">
    <source>
        <dbReference type="PROSITE" id="PS50987"/>
    </source>
</evidence>
<keyword evidence="1" id="KW-0805">Transcription regulation</keyword>
<dbReference type="NCBIfam" id="NF033788">
    <property type="entry name" value="HTH_metalloreg"/>
    <property type="match status" value="1"/>
</dbReference>
<gene>
    <name evidence="5" type="ORF">HJ583_018055</name>
</gene>
<evidence type="ECO:0000256" key="3">
    <source>
        <dbReference type="ARBA" id="ARBA00023163"/>
    </source>
</evidence>
<comment type="caution">
    <text evidence="5">The sequence shown here is derived from an EMBL/GenBank/DDBJ whole genome shotgun (WGS) entry which is preliminary data.</text>
</comment>
<evidence type="ECO:0000313" key="5">
    <source>
        <dbReference type="EMBL" id="NSL56940.1"/>
    </source>
</evidence>
<dbReference type="EMBL" id="JABCSC020000006">
    <property type="protein sequence ID" value="NSL56940.1"/>
    <property type="molecule type" value="Genomic_DNA"/>
</dbReference>
<reference evidence="5 6" key="1">
    <citation type="submission" date="2020-06" db="EMBL/GenBank/DDBJ databases">
        <title>Draft genome of Uliginosibacterium sp. IMCC34675.</title>
        <authorList>
            <person name="Song J."/>
        </authorList>
    </citation>
    <scope>NUCLEOTIDE SEQUENCE [LARGE SCALE GENOMIC DNA]</scope>
    <source>
        <strain evidence="5 6">IMCC34675</strain>
    </source>
</reference>
<dbReference type="PANTHER" id="PTHR33154:SF33">
    <property type="entry name" value="TRANSCRIPTIONAL REPRESSOR SDPR"/>
    <property type="match status" value="1"/>
</dbReference>
<dbReference type="SMART" id="SM00418">
    <property type="entry name" value="HTH_ARSR"/>
    <property type="match status" value="1"/>
</dbReference>